<dbReference type="SUPFAM" id="SSF51735">
    <property type="entry name" value="NAD(P)-binding Rossmann-fold domains"/>
    <property type="match status" value="1"/>
</dbReference>
<evidence type="ECO:0000259" key="2">
    <source>
        <dbReference type="PROSITE" id="PS51202"/>
    </source>
</evidence>
<evidence type="ECO:0008006" key="4">
    <source>
        <dbReference type="Google" id="ProtNLM"/>
    </source>
</evidence>
<dbReference type="Pfam" id="PF02254">
    <property type="entry name" value="TrkA_N"/>
    <property type="match status" value="1"/>
</dbReference>
<dbReference type="SUPFAM" id="SSF116726">
    <property type="entry name" value="TrkA C-terminal domain-like"/>
    <property type="match status" value="1"/>
</dbReference>
<dbReference type="PANTHER" id="PTHR43833:SF7">
    <property type="entry name" value="KTR SYSTEM POTASSIUM UPTAKE PROTEIN C"/>
    <property type="match status" value="1"/>
</dbReference>
<dbReference type="GO" id="GO:0008324">
    <property type="term" value="F:monoatomic cation transmembrane transporter activity"/>
    <property type="evidence" value="ECO:0007669"/>
    <property type="project" value="InterPro"/>
</dbReference>
<dbReference type="PROSITE" id="PS51202">
    <property type="entry name" value="RCK_C"/>
    <property type="match status" value="1"/>
</dbReference>
<organism evidence="3">
    <name type="scientific">uncultured Mycoplasmataceae bacterium</name>
    <dbReference type="NCBI Taxonomy" id="300027"/>
    <lineage>
        <taxon>Bacteria</taxon>
        <taxon>Bacillati</taxon>
        <taxon>Mycoplasmatota</taxon>
        <taxon>Mollicutes</taxon>
        <taxon>Mycoplasmataceae</taxon>
        <taxon>environmental samples</taxon>
    </lineage>
</organism>
<accession>A0A6G9HHD2</accession>
<dbReference type="Gene3D" id="3.40.50.720">
    <property type="entry name" value="NAD(P)-binding Rossmann-like Domain"/>
    <property type="match status" value="1"/>
</dbReference>
<dbReference type="AlphaFoldDB" id="A0A6G9HHD2"/>
<dbReference type="InterPro" id="IPR006037">
    <property type="entry name" value="RCK_C"/>
</dbReference>
<dbReference type="Gene3D" id="3.30.70.1450">
    <property type="entry name" value="Regulator of K+ conductance, C-terminal domain"/>
    <property type="match status" value="1"/>
</dbReference>
<evidence type="ECO:0000313" key="3">
    <source>
        <dbReference type="EMBL" id="QIQ09885.1"/>
    </source>
</evidence>
<name>A0A6G9HHD2_9MOLU</name>
<feature type="domain" description="RCK N-terminal" evidence="1">
    <location>
        <begin position="4"/>
        <end position="120"/>
    </location>
</feature>
<dbReference type="PANTHER" id="PTHR43833">
    <property type="entry name" value="POTASSIUM CHANNEL PROTEIN 2-RELATED-RELATED"/>
    <property type="match status" value="1"/>
</dbReference>
<dbReference type="PROSITE" id="PS51201">
    <property type="entry name" value="RCK_N"/>
    <property type="match status" value="1"/>
</dbReference>
<proteinExistence type="predicted"/>
<dbReference type="InterPro" id="IPR003148">
    <property type="entry name" value="RCK_N"/>
</dbReference>
<dbReference type="GO" id="GO:0006813">
    <property type="term" value="P:potassium ion transport"/>
    <property type="evidence" value="ECO:0007669"/>
    <property type="project" value="InterPro"/>
</dbReference>
<sequence>MSQKKSYCVIGLGRFGYQVATKLNEGGKDVIVIDKNEEKIEKASKIFDIAFKADATDINSLVEIGIQNVRTVIVGVTSIEESIMVCANLREIGVKDIIAKANNDIHKRVLKTMGIARIVVPDIEIANRIAVQALYNIGIDIFSIGDGFSWVKGVVNNEAVVNKTLEKLDLRVKYDATVIMVQRSGKTIFPPAKDTSLMIGDVVTIMCRNEKIKSVVKLLNVEDIDND</sequence>
<gene>
    <name evidence="3" type="ORF">PlMoll_0480</name>
</gene>
<evidence type="ECO:0000259" key="1">
    <source>
        <dbReference type="PROSITE" id="PS51201"/>
    </source>
</evidence>
<dbReference type="Pfam" id="PF02080">
    <property type="entry name" value="TrkA_C"/>
    <property type="match status" value="1"/>
</dbReference>
<dbReference type="InterPro" id="IPR036721">
    <property type="entry name" value="RCK_C_sf"/>
</dbReference>
<dbReference type="InterPro" id="IPR050721">
    <property type="entry name" value="Trk_Ktr_HKT_K-transport"/>
</dbReference>
<dbReference type="EMBL" id="MN991199">
    <property type="protein sequence ID" value="QIQ09885.1"/>
    <property type="molecule type" value="Genomic_DNA"/>
</dbReference>
<dbReference type="InterPro" id="IPR036291">
    <property type="entry name" value="NAD(P)-bd_dom_sf"/>
</dbReference>
<feature type="domain" description="RCK C-terminal" evidence="2">
    <location>
        <begin position="136"/>
        <end position="221"/>
    </location>
</feature>
<protein>
    <recommendedName>
        <fullName evidence="4">Potassium transporter Trk</fullName>
    </recommendedName>
</protein>
<reference evidence="3" key="1">
    <citation type="journal article" date="2020" name="J. ISSAAS">
        <title>Lactobacilli and other gastrointestinal microbiota of Peromyscus leucopus, reservoir host for agents of Lyme disease and other zoonoses in North America.</title>
        <authorList>
            <person name="Milovic A."/>
            <person name="Bassam K."/>
            <person name="Shao H."/>
            <person name="Chatzistamou I."/>
            <person name="Tufts D.M."/>
            <person name="Diuk-Wasser M."/>
            <person name="Barbour A.G."/>
        </authorList>
    </citation>
    <scope>NUCLEOTIDE SEQUENCE</scope>
    <source>
        <strain evidence="3">LL85</strain>
    </source>
</reference>